<dbReference type="GO" id="GO:0016779">
    <property type="term" value="F:nucleotidyltransferase activity"/>
    <property type="evidence" value="ECO:0007669"/>
    <property type="project" value="UniProtKB-KW"/>
</dbReference>
<organism evidence="3 4">
    <name type="scientific">Cognatishimia maritima</name>
    <dbReference type="NCBI Taxonomy" id="870908"/>
    <lineage>
        <taxon>Bacteria</taxon>
        <taxon>Pseudomonadati</taxon>
        <taxon>Pseudomonadota</taxon>
        <taxon>Alphaproteobacteria</taxon>
        <taxon>Rhodobacterales</taxon>
        <taxon>Paracoccaceae</taxon>
        <taxon>Cognatishimia</taxon>
    </lineage>
</organism>
<dbReference type="EMBL" id="FQWM01000001">
    <property type="protein sequence ID" value="SHG62262.1"/>
    <property type="molecule type" value="Genomic_DNA"/>
</dbReference>
<dbReference type="Gene3D" id="3.90.550.10">
    <property type="entry name" value="Spore Coat Polysaccharide Biosynthesis Protein SpsA, Chain A"/>
    <property type="match status" value="1"/>
</dbReference>
<dbReference type="PANTHER" id="PTHR43777">
    <property type="entry name" value="MOLYBDENUM COFACTOR CYTIDYLYLTRANSFERASE"/>
    <property type="match status" value="1"/>
</dbReference>
<dbReference type="InterPro" id="IPR029044">
    <property type="entry name" value="Nucleotide-diphossugar_trans"/>
</dbReference>
<dbReference type="PANTHER" id="PTHR43777:SF1">
    <property type="entry name" value="MOLYBDENUM COFACTOR CYTIDYLYLTRANSFERASE"/>
    <property type="match status" value="1"/>
</dbReference>
<protein>
    <submittedName>
        <fullName evidence="3">Molybdenum cofactor cytidylyltransferase</fullName>
    </submittedName>
</protein>
<keyword evidence="3" id="KW-0808">Transferase</keyword>
<sequence length="204" mass="21716">MTMVAVLLAAGESERFGSNNKLLAPFLGKPLILHAARPLIDLEADHLVAVTDSCAVRALLPEFHCIAPDSVSRSQANSFLAGLKAAEDLGADSVLFSLGDMPFISTSLLKKLILRCTTGTASVSSCNGFRSAPACFSSVHFEALTCMTGDSGARMFTNSLPVGCAVKTDPRSMADIDYPEDIEKWETLSQSDRSSRKQGLETAL</sequence>
<accession>A0A1M5LAY7</accession>
<evidence type="ECO:0000259" key="2">
    <source>
        <dbReference type="Pfam" id="PF12804"/>
    </source>
</evidence>
<reference evidence="4" key="1">
    <citation type="submission" date="2016-11" db="EMBL/GenBank/DDBJ databases">
        <authorList>
            <person name="Varghese N."/>
            <person name="Submissions S."/>
        </authorList>
    </citation>
    <scope>NUCLEOTIDE SEQUENCE [LARGE SCALE GENOMIC DNA]</scope>
    <source>
        <strain evidence="4">DSM 28223</strain>
    </source>
</reference>
<keyword evidence="3" id="KW-0548">Nucleotidyltransferase</keyword>
<proteinExistence type="predicted"/>
<dbReference type="Proteomes" id="UP000184211">
    <property type="component" value="Unassembled WGS sequence"/>
</dbReference>
<evidence type="ECO:0000256" key="1">
    <source>
        <dbReference type="ARBA" id="ARBA00022842"/>
    </source>
</evidence>
<keyword evidence="1" id="KW-0460">Magnesium</keyword>
<gene>
    <name evidence="3" type="ORF">SAMN04488044_1213</name>
</gene>
<dbReference type="OrthoDB" id="9779263at2"/>
<evidence type="ECO:0000313" key="4">
    <source>
        <dbReference type="Proteomes" id="UP000184211"/>
    </source>
</evidence>
<dbReference type="STRING" id="870908.SAMN04488044_1213"/>
<dbReference type="SUPFAM" id="SSF53448">
    <property type="entry name" value="Nucleotide-diphospho-sugar transferases"/>
    <property type="match status" value="1"/>
</dbReference>
<dbReference type="AlphaFoldDB" id="A0A1M5LAY7"/>
<dbReference type="InterPro" id="IPR025877">
    <property type="entry name" value="MobA-like_NTP_Trfase"/>
</dbReference>
<evidence type="ECO:0000313" key="3">
    <source>
        <dbReference type="EMBL" id="SHG62262.1"/>
    </source>
</evidence>
<dbReference type="Pfam" id="PF12804">
    <property type="entry name" value="NTP_transf_3"/>
    <property type="match status" value="1"/>
</dbReference>
<feature type="domain" description="MobA-like NTP transferase" evidence="2">
    <location>
        <begin position="5"/>
        <end position="159"/>
    </location>
</feature>
<name>A0A1M5LAY7_9RHOB</name>
<keyword evidence="4" id="KW-1185">Reference proteome</keyword>
<dbReference type="RefSeq" id="WP_072791566.1">
    <property type="nucleotide sequence ID" value="NZ_FQWM01000001.1"/>
</dbReference>
<dbReference type="CDD" id="cd04182">
    <property type="entry name" value="GT_2_like_f"/>
    <property type="match status" value="1"/>
</dbReference>